<evidence type="ECO:0000256" key="5">
    <source>
        <dbReference type="ARBA" id="ARBA00022801"/>
    </source>
</evidence>
<feature type="compositionally biased region" description="Acidic residues" evidence="11">
    <location>
        <begin position="88"/>
        <end position="100"/>
    </location>
</feature>
<feature type="compositionally biased region" description="Acidic residues" evidence="11">
    <location>
        <begin position="30"/>
        <end position="42"/>
    </location>
</feature>
<dbReference type="InterPro" id="IPR003903">
    <property type="entry name" value="UIM_dom"/>
</dbReference>
<evidence type="ECO:0000313" key="13">
    <source>
        <dbReference type="Proteomes" id="UP000054007"/>
    </source>
</evidence>
<dbReference type="PROSITE" id="PS50330">
    <property type="entry name" value="UIM"/>
    <property type="match status" value="1"/>
</dbReference>
<evidence type="ECO:0000256" key="6">
    <source>
        <dbReference type="ARBA" id="ARBA00022839"/>
    </source>
</evidence>
<dbReference type="Pfam" id="PF06087">
    <property type="entry name" value="Tyr-DNA_phospho"/>
    <property type="match status" value="1"/>
</dbReference>
<dbReference type="STRING" id="1314674.A0A0D7BH70"/>
<feature type="active site" description="Proton donor/acceptor" evidence="9">
    <location>
        <position position="464"/>
    </location>
</feature>
<evidence type="ECO:0000256" key="11">
    <source>
        <dbReference type="SAM" id="MobiDB-lite"/>
    </source>
</evidence>
<keyword evidence="4" id="KW-0227">DNA damage</keyword>
<evidence type="ECO:0000256" key="8">
    <source>
        <dbReference type="ARBA" id="ARBA00023242"/>
    </source>
</evidence>
<feature type="compositionally biased region" description="Basic and acidic residues" evidence="11">
    <location>
        <begin position="15"/>
        <end position="29"/>
    </location>
</feature>
<dbReference type="PANTHER" id="PTHR12415">
    <property type="entry name" value="TYROSYL-DNA PHOSPHODIESTERASE 1"/>
    <property type="match status" value="1"/>
</dbReference>
<evidence type="ECO:0000256" key="9">
    <source>
        <dbReference type="PIRSR" id="PIRSR610347-1"/>
    </source>
</evidence>
<evidence type="ECO:0000256" key="3">
    <source>
        <dbReference type="ARBA" id="ARBA00022722"/>
    </source>
</evidence>
<dbReference type="OrthoDB" id="47785at2759"/>
<evidence type="ECO:0000256" key="7">
    <source>
        <dbReference type="ARBA" id="ARBA00023204"/>
    </source>
</evidence>
<evidence type="ECO:0000256" key="1">
    <source>
        <dbReference type="ARBA" id="ARBA00004123"/>
    </source>
</evidence>
<keyword evidence="6" id="KW-0269">Exonuclease</keyword>
<dbReference type="GO" id="GO:0005634">
    <property type="term" value="C:nucleus"/>
    <property type="evidence" value="ECO:0007669"/>
    <property type="project" value="UniProtKB-SubCell"/>
</dbReference>
<keyword evidence="13" id="KW-1185">Reference proteome</keyword>
<sequence>MMMDVDALYDEQMARAIEESMKEQKKPNPEDDIIVISSDEEDAPAKPPPPPKPKEKTAANSFLSERAQMEKERRERVRQRRLAQGLKDEEEEPDKGDEAEVAAPPPKRATPSSSKPTDPLFFEGELRPTAVSGGEPRLDGKPTFRLSEVLGNKSDISFAILSSYASDIAWMHGFFEHGTPVIFVDQPDQGKSFEIQMKYVLPGWIRLTPKLHGPYGCQHMKYMVLFYNTGRMRVVVSSANLIPIDWSILENVVWLQDLPPRASAIPHDPKATDDFAAVLQRILKYMGVGDALAILRTEHPKLPLESINDLRRRWDFSKVKAHLIPSLAGKHEGWPTVIQTGHTRLMKAIMDMKLGSRPGDLSLEYQGSSIGLYSKSWLNEFYNSALGRSGEDLLKNKARYRDKPVAGKISIVYPSRTTVRASKRGEPGGGTMFCKRAYWAKLNEMGSNVGMFDSKSKAGPVLMHTKMILGLLKQEEEDEGEEEEFEVGKVDARAKARLQEKRSQKGKNREKEKPLGWAYIGSHNFTPSAWGTLSGSAFNPALSIKNYELGIVFPINSEAELERITLWERPLRKYGSGDVPWIQEESLAFA</sequence>
<dbReference type="CDD" id="cd09123">
    <property type="entry name" value="PLDc_Tdp1_2"/>
    <property type="match status" value="1"/>
</dbReference>
<keyword evidence="8" id="KW-0539">Nucleus</keyword>
<evidence type="ECO:0000256" key="4">
    <source>
        <dbReference type="ARBA" id="ARBA00022763"/>
    </source>
</evidence>
<dbReference type="Proteomes" id="UP000054007">
    <property type="component" value="Unassembled WGS sequence"/>
</dbReference>
<gene>
    <name evidence="12" type="ORF">CYLTODRAFT_372484</name>
</gene>
<protein>
    <submittedName>
        <fullName evidence="12">Phospholipase D/nuclease</fullName>
    </submittedName>
</protein>
<comment type="subcellular location">
    <subcellularLocation>
        <location evidence="1">Nucleus</location>
    </subcellularLocation>
</comment>
<dbReference type="GO" id="GO:0017005">
    <property type="term" value="F:3'-tyrosyl-DNA phosphodiesterase activity"/>
    <property type="evidence" value="ECO:0007669"/>
    <property type="project" value="TreeGrafter"/>
</dbReference>
<feature type="region of interest" description="Disordered" evidence="11">
    <location>
        <begin position="15"/>
        <end position="139"/>
    </location>
</feature>
<organism evidence="12 13">
    <name type="scientific">Cylindrobasidium torrendii FP15055 ss-10</name>
    <dbReference type="NCBI Taxonomy" id="1314674"/>
    <lineage>
        <taxon>Eukaryota</taxon>
        <taxon>Fungi</taxon>
        <taxon>Dikarya</taxon>
        <taxon>Basidiomycota</taxon>
        <taxon>Agaricomycotina</taxon>
        <taxon>Agaricomycetes</taxon>
        <taxon>Agaricomycetidae</taxon>
        <taxon>Agaricales</taxon>
        <taxon>Marasmiineae</taxon>
        <taxon>Physalacriaceae</taxon>
        <taxon>Cylindrobasidium</taxon>
    </lineage>
</organism>
<name>A0A0D7BH70_9AGAR</name>
<proteinExistence type="inferred from homology"/>
<feature type="active site" description="Nucleophile" evidence="9">
    <location>
        <position position="219"/>
    </location>
</feature>
<dbReference type="EMBL" id="KN880482">
    <property type="protein sequence ID" value="KIY69520.1"/>
    <property type="molecule type" value="Genomic_DNA"/>
</dbReference>
<dbReference type="CDD" id="cd09122">
    <property type="entry name" value="PLDc_Tdp1_1"/>
    <property type="match status" value="1"/>
</dbReference>
<evidence type="ECO:0000256" key="2">
    <source>
        <dbReference type="ARBA" id="ARBA00010205"/>
    </source>
</evidence>
<accession>A0A0D7BH70</accession>
<evidence type="ECO:0000313" key="12">
    <source>
        <dbReference type="EMBL" id="KIY69520.1"/>
    </source>
</evidence>
<feature type="binding site" evidence="10">
    <location>
        <position position="221"/>
    </location>
    <ligand>
        <name>substrate</name>
    </ligand>
</feature>
<dbReference type="GO" id="GO:0003690">
    <property type="term" value="F:double-stranded DNA binding"/>
    <property type="evidence" value="ECO:0007669"/>
    <property type="project" value="TreeGrafter"/>
</dbReference>
<dbReference type="GO" id="GO:0004527">
    <property type="term" value="F:exonuclease activity"/>
    <property type="evidence" value="ECO:0007669"/>
    <property type="project" value="UniProtKB-KW"/>
</dbReference>
<dbReference type="Gene3D" id="3.30.870.10">
    <property type="entry name" value="Endonuclease Chain A"/>
    <property type="match status" value="2"/>
</dbReference>
<comment type="similarity">
    <text evidence="2">Belongs to the tyrosyl-DNA phosphodiesterase family.</text>
</comment>
<dbReference type="AlphaFoldDB" id="A0A0D7BH70"/>
<feature type="binding site" evidence="10">
    <location>
        <position position="466"/>
    </location>
    <ligand>
        <name>substrate</name>
    </ligand>
</feature>
<dbReference type="InterPro" id="IPR010347">
    <property type="entry name" value="Tdp1"/>
</dbReference>
<reference evidence="12 13" key="1">
    <citation type="journal article" date="2015" name="Fungal Genet. Biol.">
        <title>Evolution of novel wood decay mechanisms in Agaricales revealed by the genome sequences of Fistulina hepatica and Cylindrobasidium torrendii.</title>
        <authorList>
            <person name="Floudas D."/>
            <person name="Held B.W."/>
            <person name="Riley R."/>
            <person name="Nagy L.G."/>
            <person name="Koehler G."/>
            <person name="Ransdell A.S."/>
            <person name="Younus H."/>
            <person name="Chow J."/>
            <person name="Chiniquy J."/>
            <person name="Lipzen A."/>
            <person name="Tritt A."/>
            <person name="Sun H."/>
            <person name="Haridas S."/>
            <person name="LaButti K."/>
            <person name="Ohm R.A."/>
            <person name="Kues U."/>
            <person name="Blanchette R.A."/>
            <person name="Grigoriev I.V."/>
            <person name="Minto R.E."/>
            <person name="Hibbett D.S."/>
        </authorList>
    </citation>
    <scope>NUCLEOTIDE SEQUENCE [LARGE SCALE GENOMIC DNA]</scope>
    <source>
        <strain evidence="12 13">FP15055 ss-10</strain>
    </source>
</reference>
<dbReference type="GO" id="GO:0006281">
    <property type="term" value="P:DNA repair"/>
    <property type="evidence" value="ECO:0007669"/>
    <property type="project" value="UniProtKB-KW"/>
</dbReference>
<keyword evidence="3" id="KW-0540">Nuclease</keyword>
<dbReference type="SUPFAM" id="SSF56024">
    <property type="entry name" value="Phospholipase D/nuclease"/>
    <property type="match status" value="2"/>
</dbReference>
<dbReference type="GO" id="GO:0003697">
    <property type="term" value="F:single-stranded DNA binding"/>
    <property type="evidence" value="ECO:0007669"/>
    <property type="project" value="TreeGrafter"/>
</dbReference>
<evidence type="ECO:0000256" key="10">
    <source>
        <dbReference type="PIRSR" id="PIRSR610347-2"/>
    </source>
</evidence>
<keyword evidence="5" id="KW-0378">Hydrolase</keyword>
<keyword evidence="7" id="KW-0234">DNA repair</keyword>
<dbReference type="PANTHER" id="PTHR12415:SF0">
    <property type="entry name" value="TYROSYL-DNA PHOSPHODIESTERASE 1"/>
    <property type="match status" value="1"/>
</dbReference>